<dbReference type="GO" id="GO:0051301">
    <property type="term" value="P:cell division"/>
    <property type="evidence" value="ECO:0007669"/>
    <property type="project" value="UniProtKB-KW"/>
</dbReference>
<dbReference type="AlphaFoldDB" id="A0A1L7XU21"/>
<dbReference type="STRING" id="576137.A0A1L7XU21"/>
<keyword evidence="8" id="KW-0131">Cell cycle</keyword>
<accession>A0A1L7XU21</accession>
<evidence type="ECO:0000256" key="3">
    <source>
        <dbReference type="ARBA" id="ARBA00022454"/>
    </source>
</evidence>
<proteinExistence type="predicted"/>
<sequence length="224" mass="24667">MPSATPSETNRDASPSPPPQPPTSHTPGPRALAFQDLYNKALDNTLKSISYTSFSSCFPQISVQASQALQGMHSGMISRLGDFAREEFEMILQERGVVERLNSLDDLISDAKKRKARAIEGEIEAEAPIPPHTLPPTPLIHSHTLPLHIAQNSQLNARLQTQQSMNANLIQDIRAQREEIERLLKLVEQAGGDLDNAGERLQEKVGELSSEGREVGEVLMKMES</sequence>
<keyword evidence="5" id="KW-0498">Mitosis</keyword>
<keyword evidence="6" id="KW-0995">Kinetochore</keyword>
<organism evidence="12 13">
    <name type="scientific">Phialocephala subalpina</name>
    <dbReference type="NCBI Taxonomy" id="576137"/>
    <lineage>
        <taxon>Eukaryota</taxon>
        <taxon>Fungi</taxon>
        <taxon>Dikarya</taxon>
        <taxon>Ascomycota</taxon>
        <taxon>Pezizomycotina</taxon>
        <taxon>Leotiomycetes</taxon>
        <taxon>Helotiales</taxon>
        <taxon>Mollisiaceae</taxon>
        <taxon>Phialocephala</taxon>
        <taxon>Phialocephala fortinii species complex</taxon>
    </lineage>
</organism>
<keyword evidence="4" id="KW-0132">Cell division</keyword>
<protein>
    <recommendedName>
        <fullName evidence="14">MIND kinetochore complex component Nnf1</fullName>
    </recommendedName>
</protein>
<comment type="subcellular location">
    <subcellularLocation>
        <location evidence="2">Chromosome</location>
        <location evidence="2">Centromere</location>
        <location evidence="2">Kinetochore</location>
    </subcellularLocation>
    <subcellularLocation>
        <location evidence="1">Nucleus</location>
    </subcellularLocation>
</comment>
<evidence type="ECO:0000256" key="1">
    <source>
        <dbReference type="ARBA" id="ARBA00004123"/>
    </source>
</evidence>
<evidence type="ECO:0000256" key="7">
    <source>
        <dbReference type="ARBA" id="ARBA00023242"/>
    </source>
</evidence>
<evidence type="ECO:0000256" key="4">
    <source>
        <dbReference type="ARBA" id="ARBA00022618"/>
    </source>
</evidence>
<dbReference type="PANTHER" id="PTHR15459">
    <property type="entry name" value="POLYAMINE-MODULATED FACTOR 1"/>
    <property type="match status" value="1"/>
</dbReference>
<feature type="coiled-coil region" evidence="10">
    <location>
        <begin position="159"/>
        <end position="193"/>
    </location>
</feature>
<keyword evidence="10" id="KW-0175">Coiled coil</keyword>
<evidence type="ECO:0000256" key="9">
    <source>
        <dbReference type="ARBA" id="ARBA00023328"/>
    </source>
</evidence>
<dbReference type="GO" id="GO:0007059">
    <property type="term" value="P:chromosome segregation"/>
    <property type="evidence" value="ECO:0007669"/>
    <property type="project" value="TreeGrafter"/>
</dbReference>
<keyword evidence="7" id="KW-0539">Nucleus</keyword>
<evidence type="ECO:0000256" key="8">
    <source>
        <dbReference type="ARBA" id="ARBA00023306"/>
    </source>
</evidence>
<dbReference type="GO" id="GO:0005634">
    <property type="term" value="C:nucleus"/>
    <property type="evidence" value="ECO:0007669"/>
    <property type="project" value="UniProtKB-SubCell"/>
</dbReference>
<evidence type="ECO:0000313" key="12">
    <source>
        <dbReference type="EMBL" id="CZR68477.1"/>
    </source>
</evidence>
<reference evidence="12 13" key="1">
    <citation type="submission" date="2016-03" db="EMBL/GenBank/DDBJ databases">
        <authorList>
            <person name="Ploux O."/>
        </authorList>
    </citation>
    <scope>NUCLEOTIDE SEQUENCE [LARGE SCALE GENOMIC DNA]</scope>
    <source>
        <strain evidence="12 13">UAMH 11012</strain>
    </source>
</reference>
<dbReference type="Pfam" id="PF03980">
    <property type="entry name" value="Nnf1"/>
    <property type="match status" value="1"/>
</dbReference>
<evidence type="ECO:0000256" key="11">
    <source>
        <dbReference type="SAM" id="MobiDB-lite"/>
    </source>
</evidence>
<evidence type="ECO:0000256" key="6">
    <source>
        <dbReference type="ARBA" id="ARBA00022838"/>
    </source>
</evidence>
<evidence type="ECO:0000313" key="13">
    <source>
        <dbReference type="Proteomes" id="UP000184330"/>
    </source>
</evidence>
<evidence type="ECO:0008006" key="14">
    <source>
        <dbReference type="Google" id="ProtNLM"/>
    </source>
</evidence>
<keyword evidence="3" id="KW-0158">Chromosome</keyword>
<evidence type="ECO:0000256" key="2">
    <source>
        <dbReference type="ARBA" id="ARBA00004629"/>
    </source>
</evidence>
<keyword evidence="13" id="KW-1185">Reference proteome</keyword>
<dbReference type="GO" id="GO:0000444">
    <property type="term" value="C:MIS12/MIND type complex"/>
    <property type="evidence" value="ECO:0007669"/>
    <property type="project" value="InterPro"/>
</dbReference>
<evidence type="ECO:0000256" key="5">
    <source>
        <dbReference type="ARBA" id="ARBA00022776"/>
    </source>
</evidence>
<name>A0A1L7XU21_9HELO</name>
<keyword evidence="9" id="KW-0137">Centromere</keyword>
<dbReference type="EMBL" id="FJOG01000055">
    <property type="protein sequence ID" value="CZR68477.1"/>
    <property type="molecule type" value="Genomic_DNA"/>
</dbReference>
<dbReference type="OrthoDB" id="18453at2759"/>
<gene>
    <name evidence="12" type="ORF">PAC_18376</name>
</gene>
<feature type="compositionally biased region" description="Pro residues" evidence="11">
    <location>
        <begin position="15"/>
        <end position="24"/>
    </location>
</feature>
<evidence type="ECO:0000256" key="10">
    <source>
        <dbReference type="SAM" id="Coils"/>
    </source>
</evidence>
<dbReference type="Proteomes" id="UP000184330">
    <property type="component" value="Unassembled WGS sequence"/>
</dbReference>
<dbReference type="InterPro" id="IPR007128">
    <property type="entry name" value="PMF1/Nnf1"/>
</dbReference>
<dbReference type="PANTHER" id="PTHR15459:SF3">
    <property type="entry name" value="POLYAMINE-MODULATED FACTOR 1"/>
    <property type="match status" value="1"/>
</dbReference>
<feature type="region of interest" description="Disordered" evidence="11">
    <location>
        <begin position="1"/>
        <end position="29"/>
    </location>
</feature>